<comment type="caution">
    <text evidence="3">The sequence shown here is derived from an EMBL/GenBank/DDBJ whole genome shotgun (WGS) entry which is preliminary data.</text>
</comment>
<reference evidence="3 4" key="1">
    <citation type="submission" date="2018-02" db="EMBL/GenBank/DDBJ databases">
        <title>Genomic Encyclopedia of Archaeal and Bacterial Type Strains, Phase II (KMG-II): from individual species to whole genera.</title>
        <authorList>
            <person name="Goeker M."/>
        </authorList>
    </citation>
    <scope>NUCLEOTIDE SEQUENCE [LARGE SCALE GENOMIC DNA]</scope>
    <source>
        <strain evidence="3 4">YU 961-1</strain>
    </source>
</reference>
<proteinExistence type="predicted"/>
<dbReference type="SMART" id="SM00267">
    <property type="entry name" value="GGDEF"/>
    <property type="match status" value="1"/>
</dbReference>
<dbReference type="PANTHER" id="PTHR45138">
    <property type="entry name" value="REGULATORY COMPONENTS OF SENSORY TRANSDUCTION SYSTEM"/>
    <property type="match status" value="1"/>
</dbReference>
<organism evidence="3 4">
    <name type="scientific">Actinokineospora auranticolor</name>
    <dbReference type="NCBI Taxonomy" id="155976"/>
    <lineage>
        <taxon>Bacteria</taxon>
        <taxon>Bacillati</taxon>
        <taxon>Actinomycetota</taxon>
        <taxon>Actinomycetes</taxon>
        <taxon>Pseudonocardiales</taxon>
        <taxon>Pseudonocardiaceae</taxon>
        <taxon>Actinokineospora</taxon>
    </lineage>
</organism>
<gene>
    <name evidence="3" type="ORF">CLV40_110256</name>
</gene>
<dbReference type="Proteomes" id="UP000239203">
    <property type="component" value="Unassembled WGS sequence"/>
</dbReference>
<evidence type="ECO:0000313" key="3">
    <source>
        <dbReference type="EMBL" id="PPK66552.1"/>
    </source>
</evidence>
<dbReference type="SUPFAM" id="SSF55073">
    <property type="entry name" value="Nucleotide cyclase"/>
    <property type="match status" value="1"/>
</dbReference>
<dbReference type="Gene3D" id="3.30.70.270">
    <property type="match status" value="1"/>
</dbReference>
<dbReference type="RefSeq" id="WP_245931412.1">
    <property type="nucleotide sequence ID" value="NZ_PTIX01000010.1"/>
</dbReference>
<dbReference type="CDD" id="cd01949">
    <property type="entry name" value="GGDEF"/>
    <property type="match status" value="1"/>
</dbReference>
<keyword evidence="1" id="KW-0472">Membrane</keyword>
<dbReference type="InterPro" id="IPR050469">
    <property type="entry name" value="Diguanylate_Cyclase"/>
</dbReference>
<evidence type="ECO:0000259" key="2">
    <source>
        <dbReference type="PROSITE" id="PS50887"/>
    </source>
</evidence>
<name>A0A2S6GMT6_9PSEU</name>
<dbReference type="InterPro" id="IPR000160">
    <property type="entry name" value="GGDEF_dom"/>
</dbReference>
<dbReference type="PROSITE" id="PS50887">
    <property type="entry name" value="GGDEF"/>
    <property type="match status" value="1"/>
</dbReference>
<keyword evidence="4" id="KW-1185">Reference proteome</keyword>
<dbReference type="GO" id="GO:1902201">
    <property type="term" value="P:negative regulation of bacterial-type flagellum-dependent cell motility"/>
    <property type="evidence" value="ECO:0007669"/>
    <property type="project" value="TreeGrafter"/>
</dbReference>
<dbReference type="EMBL" id="PTIX01000010">
    <property type="protein sequence ID" value="PPK66552.1"/>
    <property type="molecule type" value="Genomic_DNA"/>
</dbReference>
<accession>A0A2S6GMT6</accession>
<keyword evidence="1" id="KW-1133">Transmembrane helix</keyword>
<dbReference type="PANTHER" id="PTHR45138:SF9">
    <property type="entry name" value="DIGUANYLATE CYCLASE DGCM-RELATED"/>
    <property type="match status" value="1"/>
</dbReference>
<evidence type="ECO:0000313" key="4">
    <source>
        <dbReference type="Proteomes" id="UP000239203"/>
    </source>
</evidence>
<dbReference type="NCBIfam" id="TIGR00254">
    <property type="entry name" value="GGDEF"/>
    <property type="match status" value="1"/>
</dbReference>
<dbReference type="Pfam" id="PF00990">
    <property type="entry name" value="GGDEF"/>
    <property type="match status" value="1"/>
</dbReference>
<feature type="transmembrane region" description="Helical" evidence="1">
    <location>
        <begin position="84"/>
        <end position="104"/>
    </location>
</feature>
<feature type="transmembrane region" description="Helical" evidence="1">
    <location>
        <begin position="44"/>
        <end position="64"/>
    </location>
</feature>
<dbReference type="InterPro" id="IPR029787">
    <property type="entry name" value="Nucleotide_cyclase"/>
</dbReference>
<dbReference type="AlphaFoldDB" id="A0A2S6GMT6"/>
<feature type="transmembrane region" description="Helical" evidence="1">
    <location>
        <begin position="157"/>
        <end position="183"/>
    </location>
</feature>
<dbReference type="GO" id="GO:0052621">
    <property type="term" value="F:diguanylate cyclase activity"/>
    <property type="evidence" value="ECO:0007669"/>
    <property type="project" value="TreeGrafter"/>
</dbReference>
<dbReference type="InterPro" id="IPR043128">
    <property type="entry name" value="Rev_trsase/Diguanyl_cyclase"/>
</dbReference>
<evidence type="ECO:0000256" key="1">
    <source>
        <dbReference type="SAM" id="Phobius"/>
    </source>
</evidence>
<feature type="domain" description="GGDEF" evidence="2">
    <location>
        <begin position="288"/>
        <end position="432"/>
    </location>
</feature>
<dbReference type="GO" id="GO:0043709">
    <property type="term" value="P:cell adhesion involved in single-species biofilm formation"/>
    <property type="evidence" value="ECO:0007669"/>
    <property type="project" value="TreeGrafter"/>
</dbReference>
<keyword evidence="1" id="KW-0812">Transmembrane</keyword>
<dbReference type="GO" id="GO:0005886">
    <property type="term" value="C:plasma membrane"/>
    <property type="evidence" value="ECO:0007669"/>
    <property type="project" value="TreeGrafter"/>
</dbReference>
<sequence>MPVRDWTLWTRPVAAVVWLLGLDTAVAVWTVAAGWGERVSGSDWVRFGTLAAIAVAYLALTRQWEERRRLADNQGEHVDQTSVFVFSAALLLPVWLLFALIALLRHRRFLIARKPPHSFLFTTAAITAGALGVHAVAESTPLGERLTGALPAVHDVFALDSALAMIAAMAVYFVVQGALIGVARGLINRTWSPRELLGEPSANVYIVSTLVLAVCLSVLLSVSVVLGAAILLVIAPLARMRHQLAQATADRKRLLHDALTDPLTRLPNRRGFEPAAQLALVADQAARRPTAFLYVDVDRFKEWNTRIGHAGADQLLAAIAAVLRHQIRGDDLPCRWGGEELCVVLPNTTLPQAIAIAERIRTGVRDLDLTITRPAGGTNIRLGHEAPPCTVSIGAAVTPTWDATLPDLAELADEALSTAKATGRNRVIAATSPAEIH</sequence>
<protein>
    <submittedName>
        <fullName evidence="3">Diguanylate cyclase (GGDEF)-like protein</fullName>
    </submittedName>
</protein>
<feature type="transmembrane region" description="Helical" evidence="1">
    <location>
        <begin position="12"/>
        <end position="32"/>
    </location>
</feature>
<feature type="transmembrane region" description="Helical" evidence="1">
    <location>
        <begin position="204"/>
        <end position="237"/>
    </location>
</feature>